<evidence type="ECO:0000259" key="12">
    <source>
        <dbReference type="PROSITE" id="PS50109"/>
    </source>
</evidence>
<dbReference type="PROSITE" id="PS50894">
    <property type="entry name" value="HPT"/>
    <property type="match status" value="1"/>
</dbReference>
<dbReference type="PROSITE" id="PS50110">
    <property type="entry name" value="RESPONSE_REGULATORY"/>
    <property type="match status" value="1"/>
</dbReference>
<keyword evidence="5" id="KW-0547">Nucleotide-binding</keyword>
<dbReference type="InterPro" id="IPR036097">
    <property type="entry name" value="HisK_dim/P_sf"/>
</dbReference>
<dbReference type="InterPro" id="IPR003594">
    <property type="entry name" value="HATPase_dom"/>
</dbReference>
<evidence type="ECO:0000256" key="2">
    <source>
        <dbReference type="ARBA" id="ARBA00022475"/>
    </source>
</evidence>
<feature type="domain" description="Histidine kinase" evidence="12">
    <location>
        <begin position="220"/>
        <end position="441"/>
    </location>
</feature>
<keyword evidence="4 11" id="KW-0812">Transmembrane</keyword>
<dbReference type="CDD" id="cd17546">
    <property type="entry name" value="REC_hyHK_CKI1_RcsC-like"/>
    <property type="match status" value="1"/>
</dbReference>
<evidence type="ECO:0000259" key="14">
    <source>
        <dbReference type="PROSITE" id="PS50894"/>
    </source>
</evidence>
<dbReference type="InterPro" id="IPR001789">
    <property type="entry name" value="Sig_transdc_resp-reg_receiver"/>
</dbReference>
<dbReference type="Pfam" id="PF02518">
    <property type="entry name" value="HATPase_c"/>
    <property type="match status" value="1"/>
</dbReference>
<feature type="transmembrane region" description="Helical" evidence="11">
    <location>
        <begin position="141"/>
        <end position="164"/>
    </location>
</feature>
<dbReference type="EMBL" id="UOFA01000067">
    <property type="protein sequence ID" value="VAW44053.1"/>
    <property type="molecule type" value="Genomic_DNA"/>
</dbReference>
<keyword evidence="9 11" id="KW-0472">Membrane</keyword>
<dbReference type="Gene3D" id="1.20.120.160">
    <property type="entry name" value="HPT domain"/>
    <property type="match status" value="1"/>
</dbReference>
<feature type="domain" description="HPt" evidence="14">
    <location>
        <begin position="781"/>
        <end position="879"/>
    </location>
</feature>
<dbReference type="InterPro" id="IPR036641">
    <property type="entry name" value="HPT_dom_sf"/>
</dbReference>
<evidence type="ECO:0000256" key="7">
    <source>
        <dbReference type="ARBA" id="ARBA00022989"/>
    </source>
</evidence>
<feature type="transmembrane region" description="Helical" evidence="11">
    <location>
        <begin position="112"/>
        <end position="129"/>
    </location>
</feature>
<feature type="transmembrane region" description="Helical" evidence="11">
    <location>
        <begin position="87"/>
        <end position="105"/>
    </location>
</feature>
<evidence type="ECO:0000313" key="15">
    <source>
        <dbReference type="EMBL" id="VAW44053.1"/>
    </source>
</evidence>
<dbReference type="GO" id="GO:0000155">
    <property type="term" value="F:phosphorelay sensor kinase activity"/>
    <property type="evidence" value="ECO:0007669"/>
    <property type="project" value="InterPro"/>
</dbReference>
<evidence type="ECO:0000256" key="11">
    <source>
        <dbReference type="SAM" id="Phobius"/>
    </source>
</evidence>
<evidence type="ECO:0000256" key="9">
    <source>
        <dbReference type="ARBA" id="ARBA00023136"/>
    </source>
</evidence>
<evidence type="ECO:0000256" key="10">
    <source>
        <dbReference type="SAM" id="MobiDB-lite"/>
    </source>
</evidence>
<proteinExistence type="predicted"/>
<keyword evidence="8" id="KW-0902">Two-component regulatory system</keyword>
<gene>
    <name evidence="15" type="ORF">MNBD_GAMMA02-606</name>
</gene>
<dbReference type="Pfam" id="PF01627">
    <property type="entry name" value="Hpt"/>
    <property type="match status" value="1"/>
</dbReference>
<dbReference type="SMART" id="SM00448">
    <property type="entry name" value="REC"/>
    <property type="match status" value="1"/>
</dbReference>
<organism evidence="15">
    <name type="scientific">hydrothermal vent metagenome</name>
    <dbReference type="NCBI Taxonomy" id="652676"/>
    <lineage>
        <taxon>unclassified sequences</taxon>
        <taxon>metagenomes</taxon>
        <taxon>ecological metagenomes</taxon>
    </lineage>
</organism>
<feature type="region of interest" description="Disordered" evidence="10">
    <location>
        <begin position="584"/>
        <end position="608"/>
    </location>
</feature>
<dbReference type="SUPFAM" id="SSF47226">
    <property type="entry name" value="Histidine-containing phosphotransfer domain, HPT domain"/>
    <property type="match status" value="1"/>
</dbReference>
<dbReference type="AlphaFoldDB" id="A0A3B0VV74"/>
<evidence type="ECO:0000256" key="8">
    <source>
        <dbReference type="ARBA" id="ARBA00023012"/>
    </source>
</evidence>
<dbReference type="GO" id="GO:0005524">
    <property type="term" value="F:ATP binding"/>
    <property type="evidence" value="ECO:0007669"/>
    <property type="project" value="UniProtKB-KW"/>
</dbReference>
<dbReference type="CDD" id="cd00082">
    <property type="entry name" value="HisKA"/>
    <property type="match status" value="1"/>
</dbReference>
<keyword evidence="3" id="KW-0597">Phosphoprotein</keyword>
<evidence type="ECO:0000256" key="3">
    <source>
        <dbReference type="ARBA" id="ARBA00022553"/>
    </source>
</evidence>
<dbReference type="InterPro" id="IPR003661">
    <property type="entry name" value="HisK_dim/P_dom"/>
</dbReference>
<evidence type="ECO:0000259" key="13">
    <source>
        <dbReference type="PROSITE" id="PS50110"/>
    </source>
</evidence>
<dbReference type="SUPFAM" id="SSF47384">
    <property type="entry name" value="Homodimeric domain of signal transducing histidine kinase"/>
    <property type="match status" value="1"/>
</dbReference>
<evidence type="ECO:0000256" key="1">
    <source>
        <dbReference type="ARBA" id="ARBA00004651"/>
    </source>
</evidence>
<accession>A0A3B0VV74</accession>
<keyword evidence="2" id="KW-1003">Cell membrane</keyword>
<dbReference type="SMART" id="SM00388">
    <property type="entry name" value="HisKA"/>
    <property type="match status" value="1"/>
</dbReference>
<dbReference type="Pfam" id="PF00512">
    <property type="entry name" value="HisKA"/>
    <property type="match status" value="1"/>
</dbReference>
<dbReference type="Gene3D" id="1.10.287.130">
    <property type="match status" value="1"/>
</dbReference>
<feature type="domain" description="Response regulatory" evidence="13">
    <location>
        <begin position="620"/>
        <end position="739"/>
    </location>
</feature>
<keyword evidence="7 11" id="KW-1133">Transmembrane helix</keyword>
<dbReference type="GO" id="GO:0005886">
    <property type="term" value="C:plasma membrane"/>
    <property type="evidence" value="ECO:0007669"/>
    <property type="project" value="UniProtKB-SubCell"/>
</dbReference>
<feature type="transmembrane region" description="Helical" evidence="11">
    <location>
        <begin position="63"/>
        <end position="81"/>
    </location>
</feature>
<keyword evidence="15" id="KW-0418">Kinase</keyword>
<evidence type="ECO:0000256" key="4">
    <source>
        <dbReference type="ARBA" id="ARBA00022692"/>
    </source>
</evidence>
<keyword evidence="15" id="KW-0808">Transferase</keyword>
<dbReference type="PANTHER" id="PTHR45339:SF1">
    <property type="entry name" value="HYBRID SIGNAL TRANSDUCTION HISTIDINE KINASE J"/>
    <property type="match status" value="1"/>
</dbReference>
<name>A0A3B0VV74_9ZZZZ</name>
<evidence type="ECO:0000256" key="5">
    <source>
        <dbReference type="ARBA" id="ARBA00022741"/>
    </source>
</evidence>
<protein>
    <submittedName>
        <fullName evidence="15">Sensory box histidine kinase/response regulator</fullName>
    </submittedName>
</protein>
<dbReference type="PROSITE" id="PS50109">
    <property type="entry name" value="HIS_KIN"/>
    <property type="match status" value="1"/>
</dbReference>
<dbReference type="InterPro" id="IPR004358">
    <property type="entry name" value="Sig_transdc_His_kin-like_C"/>
</dbReference>
<evidence type="ECO:0000256" key="6">
    <source>
        <dbReference type="ARBA" id="ARBA00022840"/>
    </source>
</evidence>
<dbReference type="InterPro" id="IPR008207">
    <property type="entry name" value="Sig_transdc_His_kin_Hpt_dom"/>
</dbReference>
<dbReference type="Gene3D" id="3.40.50.2300">
    <property type="match status" value="1"/>
</dbReference>
<dbReference type="SUPFAM" id="SSF52172">
    <property type="entry name" value="CheY-like"/>
    <property type="match status" value="1"/>
</dbReference>
<dbReference type="Pfam" id="PF00072">
    <property type="entry name" value="Response_reg"/>
    <property type="match status" value="1"/>
</dbReference>
<feature type="transmembrane region" description="Helical" evidence="11">
    <location>
        <begin position="32"/>
        <end position="51"/>
    </location>
</feature>
<sequence length="879" mass="98639">MAHLKNKQLLMCILAALMLLLAWVETASFQWALLLFTLTLAVGWLFTLPLIKNRFDDLFAIKVSWMVPVAASLWLGLNFWLSEQTHAALLLTLLISWLAALLLFTKLDFEKTAASMALPTLSMVVLFIIQPADQLGLSHPMYYALISLLILGFFIVATKIILLAEVQHKKKNKPLSASIAKQIKKAEEAIHQTKLLKEEIKGLKVDLSAAEMAKMEFLATMSHEIRTPLNGIVPLIDIVMDTELNDFQKDYLTTAHTSATQMQKLIDDLLDYSKVEAGKLTTEVTGLKVRKVVEEVLDSLNSSAERKGLEVSANIDEQINPLLRGDPIRIRQVLTNILSNAIKFSDHGKIIVNVKRVKNFTTKELIRFTIKDQGIGVSPDQTEKLFSAFTQGDNSSTRKFGGTGIGLAISKKIVELLKGQMGVESKLGVGSTFWFEIPFGKSAGDAIHGGTEIHQHQAILLNTNPALFKRIQTDLERAALPVQTSLNYQHAISRVQAARGIQDGKTSLLFLDFDTNAKIFRQLLLLVEKGELDDVWICAITTADHIAGVKQYKNIQIMGPDKDVELIIGEFERRYFPEEVMELDEAQPDQDESFKVTNKGEDDENDETTPLVNIEDISDTVLLVEDNEVNLKVAQKLIDYIGFPFDVAENGMVALSKAKNTRYRLILMDCQMPVMDGYFCTKRIRNYEKNNSLNHTPIIAMTANAMLGDKEKCLDAGMDDYMSKPLNRYILEKTLKKWDPFAAQKKTINPASRKTVNSKPTTKINSKWLNLKTLSEIKSFMGDEINSLLDLFQQESPNMLNQLNTFNRTQDFTEARQIAHTLKSTAANIGASGFSHYCKKVEAAAVDKKKPEVVENILNARKAYMMTVKEIKKYQLMAV</sequence>
<comment type="subcellular location">
    <subcellularLocation>
        <location evidence="1">Cell membrane</location>
        <topology evidence="1">Multi-pass membrane protein</topology>
    </subcellularLocation>
</comment>
<dbReference type="PRINTS" id="PR00344">
    <property type="entry name" value="BCTRLSENSOR"/>
</dbReference>
<dbReference type="InterPro" id="IPR036890">
    <property type="entry name" value="HATPase_C_sf"/>
</dbReference>
<keyword evidence="6" id="KW-0067">ATP-binding</keyword>
<reference evidence="15" key="1">
    <citation type="submission" date="2018-06" db="EMBL/GenBank/DDBJ databases">
        <authorList>
            <person name="Zhirakovskaya E."/>
        </authorList>
    </citation>
    <scope>NUCLEOTIDE SEQUENCE</scope>
</reference>
<dbReference type="SMART" id="SM00387">
    <property type="entry name" value="HATPase_c"/>
    <property type="match status" value="1"/>
</dbReference>
<dbReference type="InterPro" id="IPR005467">
    <property type="entry name" value="His_kinase_dom"/>
</dbReference>
<dbReference type="FunFam" id="3.30.565.10:FF:000010">
    <property type="entry name" value="Sensor histidine kinase RcsC"/>
    <property type="match status" value="1"/>
</dbReference>
<dbReference type="SUPFAM" id="SSF55874">
    <property type="entry name" value="ATPase domain of HSP90 chaperone/DNA topoisomerase II/histidine kinase"/>
    <property type="match status" value="1"/>
</dbReference>
<dbReference type="InterPro" id="IPR011006">
    <property type="entry name" value="CheY-like_superfamily"/>
</dbReference>
<dbReference type="CDD" id="cd16922">
    <property type="entry name" value="HATPase_EvgS-ArcB-TorS-like"/>
    <property type="match status" value="1"/>
</dbReference>
<dbReference type="PANTHER" id="PTHR45339">
    <property type="entry name" value="HYBRID SIGNAL TRANSDUCTION HISTIDINE KINASE J"/>
    <property type="match status" value="1"/>
</dbReference>
<dbReference type="Gene3D" id="3.30.565.10">
    <property type="entry name" value="Histidine kinase-like ATPase, C-terminal domain"/>
    <property type="match status" value="1"/>
</dbReference>